<gene>
    <name evidence="1" type="ordered locus">AM1_2271</name>
</gene>
<dbReference type="OrthoDB" id="574425at2"/>
<protein>
    <submittedName>
        <fullName evidence="1">Uncharacterized protein</fullName>
    </submittedName>
</protein>
<evidence type="ECO:0000313" key="1">
    <source>
        <dbReference type="EMBL" id="ABW27282.1"/>
    </source>
</evidence>
<dbReference type="KEGG" id="amr:AM1_2271"/>
<dbReference type="EMBL" id="CP000828">
    <property type="protein sequence ID" value="ABW27282.1"/>
    <property type="molecule type" value="Genomic_DNA"/>
</dbReference>
<sequence length="92" mass="11019">MFTHQHKAIFPFVDTRTLRTHFQLGKFCESRLREQLPSPIYWIQPERKVLWNIRLVQDYLLNGDGPSHQRLVEEYLSTLEPQIDNFSNQYAA</sequence>
<accession>B0C123</accession>
<organism evidence="1 2">
    <name type="scientific">Acaryochloris marina (strain MBIC 11017)</name>
    <dbReference type="NCBI Taxonomy" id="329726"/>
    <lineage>
        <taxon>Bacteria</taxon>
        <taxon>Bacillati</taxon>
        <taxon>Cyanobacteriota</taxon>
        <taxon>Cyanophyceae</taxon>
        <taxon>Acaryochloridales</taxon>
        <taxon>Acaryochloridaceae</taxon>
        <taxon>Acaryochloris</taxon>
    </lineage>
</organism>
<name>B0C123_ACAM1</name>
<dbReference type="AlphaFoldDB" id="B0C123"/>
<dbReference type="Proteomes" id="UP000000268">
    <property type="component" value="Chromosome"/>
</dbReference>
<dbReference type="HOGENOM" id="CLU_186539_0_0_3"/>
<dbReference type="eggNOG" id="ENOG50336S1">
    <property type="taxonomic scope" value="Bacteria"/>
</dbReference>
<keyword evidence="2" id="KW-1185">Reference proteome</keyword>
<dbReference type="STRING" id="329726.AM1_2271"/>
<evidence type="ECO:0000313" key="2">
    <source>
        <dbReference type="Proteomes" id="UP000000268"/>
    </source>
</evidence>
<dbReference type="RefSeq" id="WP_012162757.1">
    <property type="nucleotide sequence ID" value="NC_009925.1"/>
</dbReference>
<reference evidence="1 2" key="1">
    <citation type="journal article" date="2008" name="Proc. Natl. Acad. Sci. U.S.A.">
        <title>Niche adaptation and genome expansion in the chlorophyll d-producing cyanobacterium Acaryochloris marina.</title>
        <authorList>
            <person name="Swingley W.D."/>
            <person name="Chen M."/>
            <person name="Cheung P.C."/>
            <person name="Conrad A.L."/>
            <person name="Dejesa L.C."/>
            <person name="Hao J."/>
            <person name="Honchak B.M."/>
            <person name="Karbach L.E."/>
            <person name="Kurdoglu A."/>
            <person name="Lahiri S."/>
            <person name="Mastrian S.D."/>
            <person name="Miyashita H."/>
            <person name="Page L."/>
            <person name="Ramakrishna P."/>
            <person name="Satoh S."/>
            <person name="Sattley W.M."/>
            <person name="Shimada Y."/>
            <person name="Taylor H.L."/>
            <person name="Tomo T."/>
            <person name="Tsuchiya T."/>
            <person name="Wang Z.T."/>
            <person name="Raymond J."/>
            <person name="Mimuro M."/>
            <person name="Blankenship R.E."/>
            <person name="Touchman J.W."/>
        </authorList>
    </citation>
    <scope>NUCLEOTIDE SEQUENCE [LARGE SCALE GENOMIC DNA]</scope>
    <source>
        <strain evidence="2">MBIC 11017</strain>
    </source>
</reference>
<proteinExistence type="predicted"/>